<dbReference type="InterPro" id="IPR016024">
    <property type="entry name" value="ARM-type_fold"/>
</dbReference>
<dbReference type="SMART" id="SM00567">
    <property type="entry name" value="EZ_HEAT"/>
    <property type="match status" value="8"/>
</dbReference>
<organism evidence="3 4">
    <name type="scientific">Glycomyces mayteni</name>
    <dbReference type="NCBI Taxonomy" id="543887"/>
    <lineage>
        <taxon>Bacteria</taxon>
        <taxon>Bacillati</taxon>
        <taxon>Actinomycetota</taxon>
        <taxon>Actinomycetes</taxon>
        <taxon>Glycomycetales</taxon>
        <taxon>Glycomycetaceae</taxon>
        <taxon>Glycomyces</taxon>
    </lineage>
</organism>
<keyword evidence="2" id="KW-0472">Membrane</keyword>
<evidence type="ECO:0000256" key="2">
    <source>
        <dbReference type="SAM" id="Phobius"/>
    </source>
</evidence>
<dbReference type="SUPFAM" id="SSF48371">
    <property type="entry name" value="ARM repeat"/>
    <property type="match status" value="1"/>
</dbReference>
<evidence type="ECO:0000256" key="1">
    <source>
        <dbReference type="SAM" id="MobiDB-lite"/>
    </source>
</evidence>
<keyword evidence="2" id="KW-1133">Transmembrane helix</keyword>
<feature type="transmembrane region" description="Helical" evidence="2">
    <location>
        <begin position="69"/>
        <end position="90"/>
    </location>
</feature>
<proteinExistence type="predicted"/>
<dbReference type="SUPFAM" id="SSF52540">
    <property type="entry name" value="P-loop containing nucleoside triphosphate hydrolases"/>
    <property type="match status" value="1"/>
</dbReference>
<keyword evidence="2" id="KW-0812">Transmembrane</keyword>
<dbReference type="EMBL" id="JBHSYS010000006">
    <property type="protein sequence ID" value="MFC6960425.1"/>
    <property type="molecule type" value="Genomic_DNA"/>
</dbReference>
<feature type="transmembrane region" description="Helical" evidence="2">
    <location>
        <begin position="6"/>
        <end position="25"/>
    </location>
</feature>
<accession>A0ABW2DFX5</accession>
<evidence type="ECO:0000313" key="3">
    <source>
        <dbReference type="EMBL" id="MFC6960425.1"/>
    </source>
</evidence>
<comment type="caution">
    <text evidence="3">The sequence shown here is derived from an EMBL/GenBank/DDBJ whole genome shotgun (WGS) entry which is preliminary data.</text>
</comment>
<reference evidence="4" key="1">
    <citation type="journal article" date="2019" name="Int. J. Syst. Evol. Microbiol.">
        <title>The Global Catalogue of Microorganisms (GCM) 10K type strain sequencing project: providing services to taxonomists for standard genome sequencing and annotation.</title>
        <authorList>
            <consortium name="The Broad Institute Genomics Platform"/>
            <consortium name="The Broad Institute Genome Sequencing Center for Infectious Disease"/>
            <person name="Wu L."/>
            <person name="Ma J."/>
        </authorList>
    </citation>
    <scope>NUCLEOTIDE SEQUENCE [LARGE SCALE GENOMIC DNA]</scope>
    <source>
        <strain evidence="4">KACC 12634</strain>
    </source>
</reference>
<sequence>MKAVDWLTPAATVLAALIMITPLVFGSQRPDPEEPDRRTSHPGRWWALSAVSAVIAAVIGGLALPPWGWLVPTGVSLTTAAAIIVITSVLKRLRTPPIDPATQQFLQHRDAAFGGFVYDRDALPDLVVVYTEHDLSDTNRFSGQDPTGQQAKESVSQHRRTFAEVAVDPAYLHLAITGDAGIGKTSLLEFWNHELAWRPGAVKRDTPLKRMVPLLTSARNLVGKKHVAEAFGDQGESLLSTPPGPGLQWLVMIDAFDEITGADERAAVERVVFAAIDEASSAGGPVKYVITTRGLTDDRWRSFDSRGVTEFRLQPFTTEQLRAFLVRRETSTRDRGDDSAAREAAERKADRFLNRWKAADNLLELLRLPLLARVAASIYFDDEQAAGIPARRVDIYRDAVEHWISQFSKRLSHGRDGSTSLRLLTAWGGDNGLPDAESAVRALLERLAVLHLEDPDRSIAKAACEILEVSLHPRQPRHWDAVKTLLEATGLIHDVNTERPRFLHKTFAEFLAAATNASRLQDVGDWTAGLTDPERRVATVFAFDRLAAERRQGLIGAILADPAQAVTCGWIAAEGLCITSDHGQVDDALRARLIDRCVDAIPRSAHGPWWPVIAMLAGVDAARTRLEGFITERRAEDTTLARIAAEVAKHHPGAVVLLQVLAADRAVDPFARVTAAYELAEHHKGVGIGMLNGFAISTSLPQFLRVLAAERLVRHDRQSGLALLREYACGAKFGLWQRINAAGFLAEHDREAGLLLLTEFVTNPVYTGYERIAAAREYLKYHREDGIRLIRRSATDPFLDDGVRVNAAGALVTFDRESGLRLLVELIENEAASGYSRINAAGSLCEHDQASGTIWLTQFVDERSFQPSARAYAAHVLELRSPGKGLPRLREFVNDPTLNDHERIQVAQYLANHDRRVGIDLCLRYLVEDGLDPYARITLLDMLAAETSDEGIPKLHEMALDSDIDYHSRIRAAERLVEYEFDAGTQVLRSIAADPSLPPWERTDALTYLAKYDREGTRAALNRISMDSSSRWLDRTRAIEALAAVDLETALTRLRAISTEQHAPGSVRLIAIRRLAQFDRTGVLEILGALATSPAESGYTRAGAASQMAEFGAAEGVELLRGLLSDPSLPDSCGVQAAWHLLSHDAETAAASLRKRIADPATDDSDRCEAAAHLASHDREVGLSALNSLATDTRVDEDDRVRAVQRLSRFDRRKAIELAGLLAAEASLNLSARIEAARVLASVDRGTGLPLLRSLASAEGLNDTERFDVAAALTGFDRNLACRLLRELAKDLDAKDTTRVDAAGRLEDLDWPECFGLLCDFALDKGIDDQARVAAVSRIIDFDPSRLPDLRILATDSEIEVFARIGAAAQLAAFDRVEGLELLRCYAVAPELGSAARARAASQLAWHERLEGVQLLSELAQDTSVDSLQRVNIMRWLTWHDRKGGLSLLRSATSDETGPTATAWAAFALAEWSEDEAVEIMDAQKSDPDLDLEALASAAADLREHHPSAADRAEQWIDRLRP</sequence>
<protein>
    <recommendedName>
        <fullName evidence="5">NACHT domain-containing protein</fullName>
    </recommendedName>
</protein>
<gene>
    <name evidence="3" type="ORF">ACFQS3_24825</name>
</gene>
<dbReference type="Proteomes" id="UP001596470">
    <property type="component" value="Unassembled WGS sequence"/>
</dbReference>
<evidence type="ECO:0008006" key="5">
    <source>
        <dbReference type="Google" id="ProtNLM"/>
    </source>
</evidence>
<feature type="region of interest" description="Disordered" evidence="1">
    <location>
        <begin position="1503"/>
        <end position="1522"/>
    </location>
</feature>
<evidence type="ECO:0000313" key="4">
    <source>
        <dbReference type="Proteomes" id="UP001596470"/>
    </source>
</evidence>
<keyword evidence="4" id="KW-1185">Reference proteome</keyword>
<dbReference type="InterPro" id="IPR027417">
    <property type="entry name" value="P-loop_NTPase"/>
</dbReference>
<feature type="transmembrane region" description="Helical" evidence="2">
    <location>
        <begin position="45"/>
        <end position="63"/>
    </location>
</feature>
<name>A0ABW2DFX5_9ACTN</name>
<dbReference type="InterPro" id="IPR004155">
    <property type="entry name" value="PBS_lyase_HEAT"/>
</dbReference>
<dbReference type="RefSeq" id="WP_382356849.1">
    <property type="nucleotide sequence ID" value="NZ_JBHMBP010000006.1"/>
</dbReference>